<dbReference type="RefSeq" id="WP_008076948.1">
    <property type="nucleotide sequence ID" value="NZ_AEVT01000061.1"/>
</dbReference>
<gene>
    <name evidence="2" type="ORF">VISI1226_04205</name>
</gene>
<name>E8M6Z0_PHOS4</name>
<dbReference type="eggNOG" id="ENOG5031NHR">
    <property type="taxonomic scope" value="Bacteria"/>
</dbReference>
<sequence length="102" mass="11289">MGADTPMAISNYLGALLAVLILYPFALVALQIAIFSPSKRKRVTRRFNFVAAIAAVILLVLHMQTEVIYGKELLDRYYAEHGTEASLLPKEHSQPDMGQGDK</sequence>
<accession>E8M6Z0</accession>
<dbReference type="AlphaFoldDB" id="E8M6Z0"/>
<evidence type="ECO:0000313" key="2">
    <source>
        <dbReference type="EMBL" id="EGA70189.1"/>
    </source>
</evidence>
<feature type="transmembrane region" description="Helical" evidence="1">
    <location>
        <begin position="47"/>
        <end position="65"/>
    </location>
</feature>
<keyword evidence="1" id="KW-1133">Transmembrane helix</keyword>
<comment type="caution">
    <text evidence="2">The sequence shown here is derived from an EMBL/GenBank/DDBJ whole genome shotgun (WGS) entry which is preliminary data.</text>
</comment>
<dbReference type="GeneID" id="95569358"/>
<feature type="transmembrane region" description="Helical" evidence="1">
    <location>
        <begin position="12"/>
        <end position="35"/>
    </location>
</feature>
<keyword evidence="1" id="KW-0812">Transmembrane</keyword>
<dbReference type="EMBL" id="AEVT01000061">
    <property type="protein sequence ID" value="EGA70189.1"/>
    <property type="molecule type" value="Genomic_DNA"/>
</dbReference>
<evidence type="ECO:0000256" key="1">
    <source>
        <dbReference type="SAM" id="Phobius"/>
    </source>
</evidence>
<dbReference type="Proteomes" id="UP000006228">
    <property type="component" value="Unassembled WGS sequence"/>
</dbReference>
<organism evidence="2 3">
    <name type="scientific">Vibrio sinaloensis DSM 21326</name>
    <dbReference type="NCBI Taxonomy" id="945550"/>
    <lineage>
        <taxon>Bacteria</taxon>
        <taxon>Pseudomonadati</taxon>
        <taxon>Pseudomonadota</taxon>
        <taxon>Gammaproteobacteria</taxon>
        <taxon>Vibrionales</taxon>
        <taxon>Vibrionaceae</taxon>
        <taxon>Vibrio</taxon>
        <taxon>Vibrio oreintalis group</taxon>
    </lineage>
</organism>
<keyword evidence="1" id="KW-0472">Membrane</keyword>
<evidence type="ECO:0000313" key="3">
    <source>
        <dbReference type="Proteomes" id="UP000006228"/>
    </source>
</evidence>
<protein>
    <submittedName>
        <fullName evidence="2">Membrane protein</fullName>
    </submittedName>
</protein>
<reference evidence="2 3" key="1">
    <citation type="journal article" date="2012" name="Int. J. Syst. Evol. Microbiol.">
        <title>Vibrio caribbeanicus sp. nov., isolated from the marine sponge Scleritoderma cyanea.</title>
        <authorList>
            <person name="Hoffmann M."/>
            <person name="Monday S.R."/>
            <person name="Allard M.W."/>
            <person name="Strain E.A."/>
            <person name="Whittaker P."/>
            <person name="Naum M."/>
            <person name="McCarthy P.J."/>
            <person name="Lopez J.V."/>
            <person name="Fischer M."/>
            <person name="Brown E.W."/>
        </authorList>
    </citation>
    <scope>NUCLEOTIDE SEQUENCE [LARGE SCALE GENOMIC DNA]</scope>
    <source>
        <strain evidence="3">DSMZ 21326</strain>
    </source>
</reference>
<dbReference type="OrthoDB" id="5829840at2"/>
<proteinExistence type="predicted"/>